<keyword evidence="2" id="KW-1003">Cell membrane</keyword>
<dbReference type="Proteomes" id="UP000277582">
    <property type="component" value="Unassembled WGS sequence"/>
</dbReference>
<dbReference type="Pfam" id="PF02653">
    <property type="entry name" value="BPD_transp_2"/>
    <property type="match status" value="1"/>
</dbReference>
<evidence type="ECO:0000313" key="10">
    <source>
        <dbReference type="Proteomes" id="UP000316217"/>
    </source>
</evidence>
<organism evidence="7 9">
    <name type="scientific">Candidatus Methanodesulfokora washburnensis</name>
    <dbReference type="NCBI Taxonomy" id="2478471"/>
    <lineage>
        <taxon>Archaea</taxon>
        <taxon>Thermoproteota</taxon>
        <taxon>Candidatus Korarchaeia</taxon>
        <taxon>Candidatus Korarchaeia incertae sedis</taxon>
        <taxon>Candidatus Methanodesulfokora</taxon>
    </lineage>
</organism>
<keyword evidence="3 6" id="KW-0812">Transmembrane</keyword>
<feature type="transmembrane region" description="Helical" evidence="6">
    <location>
        <begin position="185"/>
        <end position="203"/>
    </location>
</feature>
<evidence type="ECO:0000313" key="7">
    <source>
        <dbReference type="EMBL" id="RSN71522.1"/>
    </source>
</evidence>
<dbReference type="EMBL" id="RCOS01000173">
    <property type="protein sequence ID" value="RSN71522.1"/>
    <property type="molecule type" value="Genomic_DNA"/>
</dbReference>
<dbReference type="PANTHER" id="PTHR47089">
    <property type="entry name" value="ABC TRANSPORTER, PERMEASE PROTEIN"/>
    <property type="match status" value="1"/>
</dbReference>
<feature type="transmembrane region" description="Helical" evidence="6">
    <location>
        <begin position="233"/>
        <end position="250"/>
    </location>
</feature>
<accession>A0A3R9PFF7</accession>
<dbReference type="GO" id="GO:0005886">
    <property type="term" value="C:plasma membrane"/>
    <property type="evidence" value="ECO:0007669"/>
    <property type="project" value="UniProtKB-SubCell"/>
</dbReference>
<feature type="transmembrane region" description="Helical" evidence="6">
    <location>
        <begin position="139"/>
        <end position="159"/>
    </location>
</feature>
<evidence type="ECO:0000256" key="5">
    <source>
        <dbReference type="ARBA" id="ARBA00023136"/>
    </source>
</evidence>
<keyword evidence="4 6" id="KW-1133">Transmembrane helix</keyword>
<reference evidence="8 10" key="2">
    <citation type="journal article" date="2019" name="Nat. Microbiol.">
        <title>Wide diversity of methane and short-chain alkane metabolisms in uncultured archaea.</title>
        <authorList>
            <person name="Borrel G."/>
            <person name="Adam P.S."/>
            <person name="McKay L.J."/>
            <person name="Chen L.X."/>
            <person name="Sierra-Garcia I.N."/>
            <person name="Sieber C.M."/>
            <person name="Letourneur Q."/>
            <person name="Ghozlane A."/>
            <person name="Andersen G.L."/>
            <person name="Li W.J."/>
            <person name="Hallam S.J."/>
            <person name="Muyzer G."/>
            <person name="de Oliveira V.M."/>
            <person name="Inskeep W.P."/>
            <person name="Banfield J.F."/>
            <person name="Gribaldo S."/>
        </authorList>
    </citation>
    <scope>NUCLEOTIDE SEQUENCE [LARGE SCALE GENOMIC DNA]</scope>
    <source>
        <strain evidence="8">NM4</strain>
    </source>
</reference>
<evidence type="ECO:0000256" key="1">
    <source>
        <dbReference type="ARBA" id="ARBA00004651"/>
    </source>
</evidence>
<feature type="transmembrane region" description="Helical" evidence="6">
    <location>
        <begin position="83"/>
        <end position="101"/>
    </location>
</feature>
<dbReference type="OrthoDB" id="86231at2157"/>
<feature type="transmembrane region" description="Helical" evidence="6">
    <location>
        <begin position="107"/>
        <end position="127"/>
    </location>
</feature>
<dbReference type="GO" id="GO:0022857">
    <property type="term" value="F:transmembrane transporter activity"/>
    <property type="evidence" value="ECO:0007669"/>
    <property type="project" value="InterPro"/>
</dbReference>
<dbReference type="CDD" id="cd06580">
    <property type="entry name" value="TM_PBP1_transp_TpRbsC_like"/>
    <property type="match status" value="1"/>
</dbReference>
<keyword evidence="5 6" id="KW-0472">Membrane</keyword>
<evidence type="ECO:0000313" key="9">
    <source>
        <dbReference type="Proteomes" id="UP000277582"/>
    </source>
</evidence>
<feature type="transmembrane region" description="Helical" evidence="6">
    <location>
        <begin position="47"/>
        <end position="71"/>
    </location>
</feature>
<evidence type="ECO:0000256" key="2">
    <source>
        <dbReference type="ARBA" id="ARBA00022475"/>
    </source>
</evidence>
<protein>
    <submittedName>
        <fullName evidence="7">ABC transporter permease</fullName>
    </submittedName>
</protein>
<evidence type="ECO:0000313" key="8">
    <source>
        <dbReference type="EMBL" id="RZN62298.1"/>
    </source>
</evidence>
<feature type="transmembrane region" description="Helical" evidence="6">
    <location>
        <begin position="322"/>
        <end position="341"/>
    </location>
</feature>
<dbReference type="Proteomes" id="UP000316217">
    <property type="component" value="Unassembled WGS sequence"/>
</dbReference>
<keyword evidence="9" id="KW-1185">Reference proteome</keyword>
<dbReference type="EMBL" id="RXII01000049">
    <property type="protein sequence ID" value="RZN62298.1"/>
    <property type="molecule type" value="Genomic_DNA"/>
</dbReference>
<gene>
    <name evidence="7" type="ORF">D6D85_15785</name>
    <name evidence="8" type="ORF">EF810_03180</name>
</gene>
<comment type="subcellular location">
    <subcellularLocation>
        <location evidence="1">Cell membrane</location>
        <topology evidence="1">Multi-pass membrane protein</topology>
    </subcellularLocation>
</comment>
<evidence type="ECO:0000256" key="4">
    <source>
        <dbReference type="ARBA" id="ARBA00022989"/>
    </source>
</evidence>
<dbReference type="RefSeq" id="WP_125672918.1">
    <property type="nucleotide sequence ID" value="NZ_RCOS01000173.1"/>
</dbReference>
<comment type="caution">
    <text evidence="7">The sequence shown here is derived from an EMBL/GenBank/DDBJ whole genome shotgun (WGS) entry which is preliminary data.</text>
</comment>
<evidence type="ECO:0000256" key="3">
    <source>
        <dbReference type="ARBA" id="ARBA00022692"/>
    </source>
</evidence>
<name>A0A3R9PFF7_9CREN</name>
<dbReference type="InterPro" id="IPR001851">
    <property type="entry name" value="ABC_transp_permease"/>
</dbReference>
<evidence type="ECO:0000256" key="6">
    <source>
        <dbReference type="SAM" id="Phobius"/>
    </source>
</evidence>
<dbReference type="AlphaFoldDB" id="A0A3R9PFF7"/>
<feature type="transmembrane region" description="Helical" evidence="6">
    <location>
        <begin position="12"/>
        <end position="35"/>
    </location>
</feature>
<dbReference type="PANTHER" id="PTHR47089:SF1">
    <property type="entry name" value="GUANOSINE ABC TRANSPORTER PERMEASE PROTEIN NUPP"/>
    <property type="match status" value="1"/>
</dbReference>
<sequence>MKYWKQIADSFLSLIAGFFVGGIIIWLAGFDPILFYQGLLIGAFGNLYYLMTTLSYAAPLMLTGLSFAIAARASLFNVGAEGQSYLGALAAVSIGAFLAMPNLAHQLLIIIVAFILGGLLGGLAGWLKVSRGVNEVVSTIMLNYLSLYLSNYLFTYQFYDPMRAYKTKDIEATAVLPFVMPGTDLSFSLFLALLVSFLVYVLLWKTPFGYEIRAVGLNPTAASYGGINVRRSMIMSMFISGGVAALAGAFEVMGRFHCMDTELTYIKGYGFDGIAVALIGRNHPIAIIPASILFAMLKTGVQAVQRYTSVGGRTGVPLELGLAVQGVIIVFVALPSIIDMIRRRMR</sequence>
<proteinExistence type="predicted"/>
<reference evidence="7 9" key="1">
    <citation type="submission" date="2018-10" db="EMBL/GenBank/DDBJ databases">
        <title>Co-occurring genomic capacity for anaerobic methane metabolism and dissimilatory sulfite reduction discovered in the Korarchaeota.</title>
        <authorList>
            <person name="Mckay L.J."/>
            <person name="Dlakic M."/>
            <person name="Fields M.W."/>
            <person name="Delmont T.O."/>
            <person name="Eren A.M."/>
            <person name="Jay Z.J."/>
            <person name="Klingelsmith K.B."/>
            <person name="Rusch D.B."/>
            <person name="Inskeep W.P."/>
        </authorList>
    </citation>
    <scope>NUCLEOTIDE SEQUENCE [LARGE SCALE GENOMIC DNA]</scope>
    <source>
        <strain evidence="7 9">MDKW</strain>
    </source>
</reference>